<reference evidence="3 4" key="1">
    <citation type="submission" date="2016-09" db="EMBL/GenBank/DDBJ databases">
        <title>Acidihalobacter prosperus V6 (DSM14174).</title>
        <authorList>
            <person name="Khaleque H.N."/>
            <person name="Ramsay J.P."/>
            <person name="Murphy R.J.T."/>
            <person name="Kaksonen A.H."/>
            <person name="Boxall N.J."/>
            <person name="Watkin E.L.J."/>
        </authorList>
    </citation>
    <scope>NUCLEOTIDE SEQUENCE [LARGE SCALE GENOMIC DNA]</scope>
    <source>
        <strain evidence="3 4">V6</strain>
    </source>
</reference>
<organism evidence="3 4">
    <name type="scientific">Acidihalobacter aeolianus</name>
    <dbReference type="NCBI Taxonomy" id="2792603"/>
    <lineage>
        <taxon>Bacteria</taxon>
        <taxon>Pseudomonadati</taxon>
        <taxon>Pseudomonadota</taxon>
        <taxon>Gammaproteobacteria</taxon>
        <taxon>Chromatiales</taxon>
        <taxon>Ectothiorhodospiraceae</taxon>
        <taxon>Acidihalobacter</taxon>
    </lineage>
</organism>
<accession>A0A1D8K588</accession>
<evidence type="ECO:0000313" key="3">
    <source>
        <dbReference type="EMBL" id="AOV16127.1"/>
    </source>
</evidence>
<feature type="domain" description="DUF4340" evidence="2">
    <location>
        <begin position="72"/>
        <end position="227"/>
    </location>
</feature>
<dbReference type="RefSeq" id="WP_070071723.1">
    <property type="nucleotide sequence ID" value="NZ_CP017448.1"/>
</dbReference>
<protein>
    <recommendedName>
        <fullName evidence="2">DUF4340 domain-containing protein</fullName>
    </recommendedName>
</protein>
<dbReference type="Proteomes" id="UP000095342">
    <property type="component" value="Chromosome"/>
</dbReference>
<keyword evidence="1" id="KW-0472">Membrane</keyword>
<dbReference type="KEGG" id="aaeo:BJI67_02750"/>
<dbReference type="Pfam" id="PF14238">
    <property type="entry name" value="DUF4340"/>
    <property type="match status" value="1"/>
</dbReference>
<gene>
    <name evidence="3" type="ORF">BJI67_02750</name>
</gene>
<evidence type="ECO:0000313" key="4">
    <source>
        <dbReference type="Proteomes" id="UP000095342"/>
    </source>
</evidence>
<dbReference type="InterPro" id="IPR025641">
    <property type="entry name" value="DUF4340"/>
</dbReference>
<evidence type="ECO:0000256" key="1">
    <source>
        <dbReference type="SAM" id="Phobius"/>
    </source>
</evidence>
<keyword evidence="4" id="KW-1185">Reference proteome</keyword>
<proteinExistence type="predicted"/>
<dbReference type="EMBL" id="CP017448">
    <property type="protein sequence ID" value="AOV16127.1"/>
    <property type="molecule type" value="Genomic_DNA"/>
</dbReference>
<sequence length="300" mass="32473">MAASAGQRRGWLNLGLLVVVGLLVVIVWKAERPRPPSAHALIPGFASASVEHIVIHRAGRPELVFARTADGWRIAKPLQARANDLLMDALLAVPTAHSRHGYAAKDLELDQYGLAPPRARIDYGHGHAIDLGSVNPVNKLRYALTGGRVYLIQDALEDLPFAAATHWVSLSLLPHKANIRDLALPDLDIRARSPSGWQVTPRPRHFEADQVAQLLRHWTLATAYSVTAAKQDASTPADMKQIAVTLDSGKVYRFGILSTHPDLILRRNGLDYRLPASAARDLLSLPPAAPPAAPSATTPG</sequence>
<dbReference type="AlphaFoldDB" id="A0A1D8K588"/>
<evidence type="ECO:0000259" key="2">
    <source>
        <dbReference type="Pfam" id="PF14238"/>
    </source>
</evidence>
<feature type="transmembrane region" description="Helical" evidence="1">
    <location>
        <begin position="12"/>
        <end position="30"/>
    </location>
</feature>
<keyword evidence="1" id="KW-1133">Transmembrane helix</keyword>
<name>A0A1D8K588_9GAMM</name>
<keyword evidence="1" id="KW-0812">Transmembrane</keyword>